<dbReference type="AlphaFoldDB" id="A0A1B6JLX5"/>
<reference evidence="1" key="1">
    <citation type="submission" date="2015-11" db="EMBL/GenBank/DDBJ databases">
        <title>De novo transcriptome assembly of four potential Pierce s Disease insect vectors from Arizona vineyards.</title>
        <authorList>
            <person name="Tassone E.E."/>
        </authorList>
    </citation>
    <scope>NUCLEOTIDE SEQUENCE</scope>
</reference>
<dbReference type="EMBL" id="GECU01007445">
    <property type="protein sequence ID" value="JAT00262.1"/>
    <property type="molecule type" value="Transcribed_RNA"/>
</dbReference>
<gene>
    <name evidence="1" type="ORF">g.19200</name>
</gene>
<proteinExistence type="predicted"/>
<evidence type="ECO:0000313" key="1">
    <source>
        <dbReference type="EMBL" id="JAT00262.1"/>
    </source>
</evidence>
<accession>A0A1B6JLX5</accession>
<sequence>ENMVHRAKEIWRYFLDEITYGSFEASTTVIRPKNDKNEDRSKRAEVEEKDEYDNIQEVISNLSKIYEDPTKSTHRHLLETGILYLDKLLYLEDAVKEGVPKAERLIRKLHKDGAYEQLVNVPFSILIGHYGWNSMEVAEYENMVHRAKEIWRYFLDEITYGSFEASTTPVNRPIINYETLEISQSD</sequence>
<organism evidence="1">
    <name type="scientific">Homalodisca liturata</name>
    <dbReference type="NCBI Taxonomy" id="320908"/>
    <lineage>
        <taxon>Eukaryota</taxon>
        <taxon>Metazoa</taxon>
        <taxon>Ecdysozoa</taxon>
        <taxon>Arthropoda</taxon>
        <taxon>Hexapoda</taxon>
        <taxon>Insecta</taxon>
        <taxon>Pterygota</taxon>
        <taxon>Neoptera</taxon>
        <taxon>Paraneoptera</taxon>
        <taxon>Hemiptera</taxon>
        <taxon>Auchenorrhyncha</taxon>
        <taxon>Membracoidea</taxon>
        <taxon>Cicadellidae</taxon>
        <taxon>Cicadellinae</taxon>
        <taxon>Proconiini</taxon>
        <taxon>Homalodisca</taxon>
    </lineage>
</organism>
<feature type="non-terminal residue" evidence="1">
    <location>
        <position position="1"/>
    </location>
</feature>
<name>A0A1B6JLX5_9HEMI</name>
<protein>
    <submittedName>
        <fullName evidence="1">Uncharacterized protein</fullName>
    </submittedName>
</protein>